<keyword evidence="2" id="KW-1185">Reference proteome</keyword>
<accession>A0ABR0PKU0</accession>
<protein>
    <submittedName>
        <fullName evidence="1">Uncharacterized protein</fullName>
    </submittedName>
</protein>
<proteinExistence type="predicted"/>
<name>A0ABR0PKU0_GOSAR</name>
<comment type="caution">
    <text evidence="1">The sequence shown here is derived from an EMBL/GenBank/DDBJ whole genome shotgun (WGS) entry which is preliminary data.</text>
</comment>
<reference evidence="1 2" key="1">
    <citation type="submission" date="2023-03" db="EMBL/GenBank/DDBJ databases">
        <title>WGS of Gossypium arboreum.</title>
        <authorList>
            <person name="Yu D."/>
        </authorList>
    </citation>
    <scope>NUCLEOTIDE SEQUENCE [LARGE SCALE GENOMIC DNA]</scope>
    <source>
        <tissue evidence="1">Leaf</tissue>
    </source>
</reference>
<dbReference type="Proteomes" id="UP001358586">
    <property type="component" value="Chromosome 6"/>
</dbReference>
<evidence type="ECO:0000313" key="2">
    <source>
        <dbReference type="Proteomes" id="UP001358586"/>
    </source>
</evidence>
<organism evidence="1 2">
    <name type="scientific">Gossypium arboreum</name>
    <name type="common">Tree cotton</name>
    <name type="synonym">Gossypium nanking</name>
    <dbReference type="NCBI Taxonomy" id="29729"/>
    <lineage>
        <taxon>Eukaryota</taxon>
        <taxon>Viridiplantae</taxon>
        <taxon>Streptophyta</taxon>
        <taxon>Embryophyta</taxon>
        <taxon>Tracheophyta</taxon>
        <taxon>Spermatophyta</taxon>
        <taxon>Magnoliopsida</taxon>
        <taxon>eudicotyledons</taxon>
        <taxon>Gunneridae</taxon>
        <taxon>Pentapetalae</taxon>
        <taxon>rosids</taxon>
        <taxon>malvids</taxon>
        <taxon>Malvales</taxon>
        <taxon>Malvaceae</taxon>
        <taxon>Malvoideae</taxon>
        <taxon>Gossypium</taxon>
    </lineage>
</organism>
<dbReference type="EMBL" id="JARKNE010000006">
    <property type="protein sequence ID" value="KAK5824820.1"/>
    <property type="molecule type" value="Genomic_DNA"/>
</dbReference>
<gene>
    <name evidence="1" type="ORF">PVK06_019604</name>
</gene>
<evidence type="ECO:0000313" key="1">
    <source>
        <dbReference type="EMBL" id="KAK5824820.1"/>
    </source>
</evidence>
<sequence>MPPNNEASIVVIWSQQQNEEKIPLAGEGVKEESSHKEAATATPLYQFWPCLCPYRRRVSKSCTWFICLAPLSFSDVE</sequence>